<dbReference type="GO" id="GO:0016491">
    <property type="term" value="F:oxidoreductase activity"/>
    <property type="evidence" value="ECO:0007669"/>
    <property type="project" value="UniProtKB-KW"/>
</dbReference>
<dbReference type="Proteomes" id="UP001153076">
    <property type="component" value="Unassembled WGS sequence"/>
</dbReference>
<dbReference type="AlphaFoldDB" id="A0A9Q1QEY6"/>
<evidence type="ECO:0000256" key="15">
    <source>
        <dbReference type="ARBA" id="ARBA00022991"/>
    </source>
</evidence>
<comment type="subcellular location">
    <subcellularLocation>
        <location evidence="1">Membrane</location>
        <topology evidence="1">Multi-pass membrane protein</topology>
    </subcellularLocation>
</comment>
<dbReference type="GO" id="GO:0009523">
    <property type="term" value="C:photosystem II"/>
    <property type="evidence" value="ECO:0007669"/>
    <property type="project" value="UniProtKB-KW"/>
</dbReference>
<gene>
    <name evidence="22" type="ORF">Cgig2_017935</name>
</gene>
<evidence type="ECO:0000256" key="21">
    <source>
        <dbReference type="SAM" id="Phobius"/>
    </source>
</evidence>
<evidence type="ECO:0000256" key="16">
    <source>
        <dbReference type="ARBA" id="ARBA00023002"/>
    </source>
</evidence>
<evidence type="ECO:0000256" key="1">
    <source>
        <dbReference type="ARBA" id="ARBA00004141"/>
    </source>
</evidence>
<evidence type="ECO:0000256" key="5">
    <source>
        <dbReference type="ARBA" id="ARBA00022528"/>
    </source>
</evidence>
<evidence type="ECO:0000256" key="9">
    <source>
        <dbReference type="ARBA" id="ARBA00022692"/>
    </source>
</evidence>
<reference evidence="22" key="1">
    <citation type="submission" date="2022-04" db="EMBL/GenBank/DDBJ databases">
        <title>Carnegiea gigantea Genome sequencing and assembly v2.</title>
        <authorList>
            <person name="Copetti D."/>
            <person name="Sanderson M.J."/>
            <person name="Burquez A."/>
            <person name="Wojciechowski M.F."/>
        </authorList>
    </citation>
    <scope>NUCLEOTIDE SEQUENCE</scope>
    <source>
        <strain evidence="22">SGP5-SGP5p</strain>
        <tissue evidence="22">Aerial part</tissue>
    </source>
</reference>
<protein>
    <recommendedName>
        <fullName evidence="24">Photosystem II protein D1</fullName>
    </recommendedName>
</protein>
<proteinExistence type="inferred from homology"/>
<dbReference type="Pfam" id="PF00124">
    <property type="entry name" value="Photo_RC"/>
    <property type="match status" value="2"/>
</dbReference>
<dbReference type="GO" id="GO:0016168">
    <property type="term" value="F:chlorophyll binding"/>
    <property type="evidence" value="ECO:0007669"/>
    <property type="project" value="UniProtKB-KW"/>
</dbReference>
<feature type="transmembrane region" description="Helical" evidence="21">
    <location>
        <begin position="6"/>
        <end position="28"/>
    </location>
</feature>
<evidence type="ECO:0000256" key="3">
    <source>
        <dbReference type="ARBA" id="ARBA00022448"/>
    </source>
</evidence>
<keyword evidence="3" id="KW-0813">Transport</keyword>
<evidence type="ECO:0000256" key="20">
    <source>
        <dbReference type="ARBA" id="ARBA00023276"/>
    </source>
</evidence>
<keyword evidence="8" id="KW-0934">Plastid</keyword>
<evidence type="ECO:0000313" key="23">
    <source>
        <dbReference type="Proteomes" id="UP001153076"/>
    </source>
</evidence>
<keyword evidence="16" id="KW-0560">Oxidoreductase</keyword>
<keyword evidence="5" id="KW-0150">Chloroplast</keyword>
<evidence type="ECO:0000256" key="17">
    <source>
        <dbReference type="ARBA" id="ARBA00023004"/>
    </source>
</evidence>
<evidence type="ECO:0000256" key="6">
    <source>
        <dbReference type="ARBA" id="ARBA00022531"/>
    </source>
</evidence>
<keyword evidence="18" id="KW-0793">Thylakoid</keyword>
<name>A0A9Q1QEY6_9CARY</name>
<dbReference type="GO" id="GO:0046872">
    <property type="term" value="F:metal ion binding"/>
    <property type="evidence" value="ECO:0007669"/>
    <property type="project" value="UniProtKB-KW"/>
</dbReference>
<evidence type="ECO:0000256" key="4">
    <source>
        <dbReference type="ARBA" id="ARBA00022494"/>
    </source>
</evidence>
<dbReference type="EMBL" id="JAKOGI010000212">
    <property type="protein sequence ID" value="KAJ8439662.1"/>
    <property type="molecule type" value="Genomic_DNA"/>
</dbReference>
<dbReference type="PANTHER" id="PTHR33149:SF58">
    <property type="entry name" value="PHOTOSYSTEM II PROTEIN D1"/>
    <property type="match status" value="1"/>
</dbReference>
<keyword evidence="14" id="KW-0007">Acetylation</keyword>
<evidence type="ECO:0000256" key="2">
    <source>
        <dbReference type="ARBA" id="ARBA00008204"/>
    </source>
</evidence>
<keyword evidence="20" id="KW-0604">Photosystem II</keyword>
<keyword evidence="17" id="KW-0408">Iron</keyword>
<comment type="caution">
    <text evidence="22">The sequence shown here is derived from an EMBL/GenBank/DDBJ whole genome shotgun (WGS) entry which is preliminary data.</text>
</comment>
<evidence type="ECO:0000256" key="18">
    <source>
        <dbReference type="ARBA" id="ARBA00023078"/>
    </source>
</evidence>
<feature type="transmembrane region" description="Helical" evidence="21">
    <location>
        <begin position="40"/>
        <end position="61"/>
    </location>
</feature>
<keyword evidence="15" id="KW-0157">Chromophore</keyword>
<evidence type="ECO:0000256" key="7">
    <source>
        <dbReference type="ARBA" id="ARBA00022553"/>
    </source>
</evidence>
<evidence type="ECO:0000256" key="13">
    <source>
        <dbReference type="ARBA" id="ARBA00022989"/>
    </source>
</evidence>
<evidence type="ECO:0000256" key="14">
    <source>
        <dbReference type="ARBA" id="ARBA00022990"/>
    </source>
</evidence>
<dbReference type="SUPFAM" id="SSF81483">
    <property type="entry name" value="Bacterial photosystem II reaction centre, L and M subunits"/>
    <property type="match status" value="1"/>
</dbReference>
<evidence type="ECO:0000256" key="8">
    <source>
        <dbReference type="ARBA" id="ARBA00022640"/>
    </source>
</evidence>
<evidence type="ECO:0008006" key="24">
    <source>
        <dbReference type="Google" id="ProtNLM"/>
    </source>
</evidence>
<keyword evidence="10" id="KW-0479">Metal-binding</keyword>
<feature type="transmembrane region" description="Helical" evidence="21">
    <location>
        <begin position="81"/>
        <end position="108"/>
    </location>
</feature>
<organism evidence="22 23">
    <name type="scientific">Carnegiea gigantea</name>
    <dbReference type="NCBI Taxonomy" id="171969"/>
    <lineage>
        <taxon>Eukaryota</taxon>
        <taxon>Viridiplantae</taxon>
        <taxon>Streptophyta</taxon>
        <taxon>Embryophyta</taxon>
        <taxon>Tracheophyta</taxon>
        <taxon>Spermatophyta</taxon>
        <taxon>Magnoliopsida</taxon>
        <taxon>eudicotyledons</taxon>
        <taxon>Gunneridae</taxon>
        <taxon>Pentapetalae</taxon>
        <taxon>Caryophyllales</taxon>
        <taxon>Cactineae</taxon>
        <taxon>Cactaceae</taxon>
        <taxon>Cactoideae</taxon>
        <taxon>Echinocereeae</taxon>
        <taxon>Carnegiea</taxon>
    </lineage>
</organism>
<keyword evidence="4" id="KW-0148">Chlorophyll</keyword>
<dbReference type="Gene3D" id="1.20.85.10">
    <property type="entry name" value="Photosystem II protein D1-like"/>
    <property type="match status" value="1"/>
</dbReference>
<evidence type="ECO:0000256" key="11">
    <source>
        <dbReference type="ARBA" id="ARBA00022842"/>
    </source>
</evidence>
<dbReference type="GO" id="GO:0009535">
    <property type="term" value="C:chloroplast thylakoid membrane"/>
    <property type="evidence" value="ECO:0007669"/>
    <property type="project" value="TreeGrafter"/>
</dbReference>
<dbReference type="PANTHER" id="PTHR33149">
    <property type="entry name" value="PHOTOSYSTEM II PROTEIN D1"/>
    <property type="match status" value="1"/>
</dbReference>
<evidence type="ECO:0000313" key="22">
    <source>
        <dbReference type="EMBL" id="KAJ8439662.1"/>
    </source>
</evidence>
<keyword evidence="19 21" id="KW-0472">Membrane</keyword>
<keyword evidence="23" id="KW-1185">Reference proteome</keyword>
<dbReference type="GO" id="GO:0009772">
    <property type="term" value="P:photosynthetic electron transport in photosystem II"/>
    <property type="evidence" value="ECO:0007669"/>
    <property type="project" value="InterPro"/>
</dbReference>
<keyword evidence="11" id="KW-0460">Magnesium</keyword>
<dbReference type="InterPro" id="IPR000484">
    <property type="entry name" value="Photo_RC_L/M"/>
</dbReference>
<accession>A0A9Q1QEY6</accession>
<evidence type="ECO:0000256" key="12">
    <source>
        <dbReference type="ARBA" id="ARBA00022982"/>
    </source>
</evidence>
<keyword evidence="13 21" id="KW-1133">Transmembrane helix</keyword>
<evidence type="ECO:0000256" key="10">
    <source>
        <dbReference type="ARBA" id="ARBA00022723"/>
    </source>
</evidence>
<evidence type="ECO:0000256" key="19">
    <source>
        <dbReference type="ARBA" id="ARBA00023136"/>
    </source>
</evidence>
<sequence length="235" mass="26486">MIPTLLTTTTLFIIAFIAAPPIDINGIGEPIFGSLLYKNNIISGAIIPTSVAIGFHFYPIWEAASVDEWLYNGGPYKLILLHFLLGLVIWIMSGNLVFIWVCVLRLLLHIQLRLQWLSLETTKNKSANEGYKFGQEEETYNIVAAHGHFGQLIFQYASFNNSCSLHFLLAAWPVMRIWFTTLCISTMAFSLNDRVINTWLDIIDRANLGMEVTHERNTHNFPLDPAAIEALSTNG</sequence>
<dbReference type="InterPro" id="IPR055266">
    <property type="entry name" value="D1/D2"/>
</dbReference>
<keyword evidence="7" id="KW-0597">Phosphoprotein</keyword>
<keyword evidence="6" id="KW-0602">Photosynthesis</keyword>
<comment type="similarity">
    <text evidence="2">Belongs to the reaction center PufL/M/PsbA/D family.</text>
</comment>
<dbReference type="OrthoDB" id="143at2759"/>
<dbReference type="InterPro" id="IPR036854">
    <property type="entry name" value="Photo_II_D1/D2_sf"/>
</dbReference>
<keyword evidence="12" id="KW-0249">Electron transport</keyword>
<keyword evidence="9 21" id="KW-0812">Transmembrane</keyword>